<keyword evidence="7" id="KW-0521">NADP</keyword>
<evidence type="ECO:0000256" key="10">
    <source>
        <dbReference type="ARBA" id="ARBA00031630"/>
    </source>
</evidence>
<dbReference type="InterPro" id="IPR050765">
    <property type="entry name" value="Riboflavin_Biosynth_HTPR"/>
</dbReference>
<feature type="domain" description="Bacterial bifunctional deaminase-reductase C-terminal" evidence="13">
    <location>
        <begin position="26"/>
        <end position="216"/>
    </location>
</feature>
<dbReference type="Gene3D" id="3.40.430.10">
    <property type="entry name" value="Dihydrofolate Reductase, subunit A"/>
    <property type="match status" value="1"/>
</dbReference>
<dbReference type="AlphaFoldDB" id="H8X4P3"/>
<comment type="catalytic activity">
    <reaction evidence="11">
        <text>2,5-diamino-6-(1-D-ribitylamino)pyrimidin-4(3H)-one 5'-phosphate + NAD(+) = 2,5-diamino-6-(1-D-ribosylamino)pyrimidin-4(3H)-one 5'-phosphate + NADH + H(+)</text>
        <dbReference type="Rhea" id="RHEA:27274"/>
        <dbReference type="ChEBI" id="CHEBI:15378"/>
        <dbReference type="ChEBI" id="CHEBI:57540"/>
        <dbReference type="ChEBI" id="CHEBI:57945"/>
        <dbReference type="ChEBI" id="CHEBI:58890"/>
        <dbReference type="ChEBI" id="CHEBI:59545"/>
        <dbReference type="EC" id="1.1.1.302"/>
    </reaction>
</comment>
<dbReference type="EC" id="1.1.1.302" evidence="4"/>
<dbReference type="RefSeq" id="XP_003869122.1">
    <property type="nucleotide sequence ID" value="XM_003869073.1"/>
</dbReference>
<dbReference type="GO" id="GO:0009231">
    <property type="term" value="P:riboflavin biosynthetic process"/>
    <property type="evidence" value="ECO:0007669"/>
    <property type="project" value="UniProtKB-KW"/>
</dbReference>
<evidence type="ECO:0000256" key="3">
    <source>
        <dbReference type="ARBA" id="ARBA00009723"/>
    </source>
</evidence>
<protein>
    <recommendedName>
        <fullName evidence="5">2,5-diamino-6-ribosylamino-4(3H)-pyrimidinone 5'-phosphate reductase</fullName>
        <ecNumber evidence="4">1.1.1.302</ecNumber>
    </recommendedName>
    <alternativeName>
        <fullName evidence="10">2,5-diamino-6-(5-phospho-D-ribosylamino)pyrimidin-4(3H)-one reductase</fullName>
    </alternativeName>
    <alternativeName>
        <fullName evidence="9">2,5-diamino-6-ribitylamino-4(3H)-pyrimidinone 5'-phosphate synthase</fullName>
    </alternativeName>
</protein>
<evidence type="ECO:0000256" key="12">
    <source>
        <dbReference type="ARBA" id="ARBA00049020"/>
    </source>
</evidence>
<evidence type="ECO:0000256" key="4">
    <source>
        <dbReference type="ARBA" id="ARBA00012851"/>
    </source>
</evidence>
<comment type="catalytic activity">
    <reaction evidence="12">
        <text>2,5-diamino-6-(1-D-ribitylamino)pyrimidin-4(3H)-one 5'-phosphate + NADP(+) = 2,5-diamino-6-(1-D-ribosylamino)pyrimidin-4(3H)-one 5'-phosphate + NADPH + H(+)</text>
        <dbReference type="Rhea" id="RHEA:27278"/>
        <dbReference type="ChEBI" id="CHEBI:15378"/>
        <dbReference type="ChEBI" id="CHEBI:57783"/>
        <dbReference type="ChEBI" id="CHEBI:58349"/>
        <dbReference type="ChEBI" id="CHEBI:58890"/>
        <dbReference type="ChEBI" id="CHEBI:59545"/>
        <dbReference type="EC" id="1.1.1.302"/>
    </reaction>
</comment>
<evidence type="ECO:0000256" key="11">
    <source>
        <dbReference type="ARBA" id="ARBA00047550"/>
    </source>
</evidence>
<dbReference type="Pfam" id="PF01872">
    <property type="entry name" value="RibD_C"/>
    <property type="match status" value="1"/>
</dbReference>
<dbReference type="GO" id="GO:0008703">
    <property type="term" value="F:5-amino-6-(5-phosphoribosylamino)uracil reductase activity"/>
    <property type="evidence" value="ECO:0007669"/>
    <property type="project" value="InterPro"/>
</dbReference>
<dbReference type="InterPro" id="IPR024072">
    <property type="entry name" value="DHFR-like_dom_sf"/>
</dbReference>
<keyword evidence="6" id="KW-0686">Riboflavin biosynthesis</keyword>
<accession>H8X4P3</accession>
<evidence type="ECO:0000259" key="13">
    <source>
        <dbReference type="Pfam" id="PF01872"/>
    </source>
</evidence>
<evidence type="ECO:0000256" key="5">
    <source>
        <dbReference type="ARBA" id="ARBA00015035"/>
    </source>
</evidence>
<dbReference type="InterPro" id="IPR002734">
    <property type="entry name" value="RibDG_C"/>
</dbReference>
<dbReference type="KEGG" id="cot:CORT_0D01370"/>
<keyword evidence="8" id="KW-0560">Oxidoreductase</keyword>
<organism evidence="14 15">
    <name type="scientific">Candida orthopsilosis (strain 90-125)</name>
    <name type="common">Yeast</name>
    <dbReference type="NCBI Taxonomy" id="1136231"/>
    <lineage>
        <taxon>Eukaryota</taxon>
        <taxon>Fungi</taxon>
        <taxon>Dikarya</taxon>
        <taxon>Ascomycota</taxon>
        <taxon>Saccharomycotina</taxon>
        <taxon>Pichiomycetes</taxon>
        <taxon>Debaryomycetaceae</taxon>
        <taxon>Candida/Lodderomyces clade</taxon>
        <taxon>Candida</taxon>
    </lineage>
</organism>
<evidence type="ECO:0000256" key="7">
    <source>
        <dbReference type="ARBA" id="ARBA00022857"/>
    </source>
</evidence>
<dbReference type="Proteomes" id="UP000005018">
    <property type="component" value="Chromosome 4"/>
</dbReference>
<dbReference type="PANTHER" id="PTHR38011:SF7">
    <property type="entry name" value="2,5-DIAMINO-6-RIBOSYLAMINO-4(3H)-PYRIMIDINONE 5'-PHOSPHATE REDUCTASE"/>
    <property type="match status" value="1"/>
</dbReference>
<dbReference type="GeneID" id="14540676"/>
<dbReference type="EMBL" id="HE681722">
    <property type="protein sequence ID" value="CCG22985.1"/>
    <property type="molecule type" value="Genomic_DNA"/>
</dbReference>
<gene>
    <name evidence="14" type="ORF">CORT_0D01370</name>
</gene>
<comment type="function">
    <text evidence="1">Catalyzes an early step in riboflavin biosynthesis, the NADPH-dependent reduction of the ribose side chain of 2,5-diamino-6-ribosylamino-4(3H)-pyrimidinone 5'-phosphate, yielding 2,5-diamino-6-ribitylamino-4(3H)-pyrimidinone 5'-phosphate.</text>
</comment>
<evidence type="ECO:0000313" key="14">
    <source>
        <dbReference type="EMBL" id="CCG22985.1"/>
    </source>
</evidence>
<dbReference type="eggNOG" id="ENOG502RZWZ">
    <property type="taxonomic scope" value="Eukaryota"/>
</dbReference>
<sequence length="228" mass="24876">MSLIPLPESLVPFLEPYLPKPINRRPFITLTYAQSIDSRIAAEPGVQTKLSHLETKTMTHYLRSKHDAILVGVGTVLADDPKLNCRYGGGKIRPIVVDPSGRWDYNTSTLKKICDAGEGLPPYILVDESVEKEGVVKLPLLGGDNWEIIFDKLYELGIKSVMVEGGARVINSLLGKTVDSIIITVAPVFLGEQGVQVSPSTSVCLTDASWWTGVQDSVLCARLQTDSI</sequence>
<dbReference type="OrthoDB" id="5432at2759"/>
<reference evidence="14 15" key="1">
    <citation type="journal article" date="2012" name="PLoS ONE">
        <title>Sequence and analysis of the genome of the pathogenic yeast Candida orthopsilosis.</title>
        <authorList>
            <person name="Riccombeni A."/>
            <person name="Vidanes G."/>
            <person name="Proux-Wera E."/>
            <person name="Wolfe K.H."/>
            <person name="Butler G."/>
        </authorList>
    </citation>
    <scope>NUCLEOTIDE SEQUENCE [LARGE SCALE GENOMIC DNA]</scope>
    <source>
        <strain evidence="14 15">Co 90-125</strain>
    </source>
</reference>
<keyword evidence="15" id="KW-1185">Reference proteome</keyword>
<evidence type="ECO:0000256" key="6">
    <source>
        <dbReference type="ARBA" id="ARBA00022619"/>
    </source>
</evidence>
<dbReference type="HOGENOM" id="CLU_036590_5_0_1"/>
<proteinExistence type="inferred from homology"/>
<comment type="pathway">
    <text evidence="2">Cofactor biosynthesis; riboflavin biosynthesis.</text>
</comment>
<name>H8X4P3_CANO9</name>
<evidence type="ECO:0000256" key="8">
    <source>
        <dbReference type="ARBA" id="ARBA00023002"/>
    </source>
</evidence>
<evidence type="ECO:0000256" key="9">
    <source>
        <dbReference type="ARBA" id="ARBA00030073"/>
    </source>
</evidence>
<comment type="similarity">
    <text evidence="3">Belongs to the HTP reductase family.</text>
</comment>
<evidence type="ECO:0000256" key="2">
    <source>
        <dbReference type="ARBA" id="ARBA00005104"/>
    </source>
</evidence>
<evidence type="ECO:0000313" key="15">
    <source>
        <dbReference type="Proteomes" id="UP000005018"/>
    </source>
</evidence>
<evidence type="ECO:0000256" key="1">
    <source>
        <dbReference type="ARBA" id="ARBA00003555"/>
    </source>
</evidence>
<dbReference type="PANTHER" id="PTHR38011">
    <property type="entry name" value="DIHYDROFOLATE REDUCTASE FAMILY PROTEIN (AFU_ORTHOLOGUE AFUA_8G06820)"/>
    <property type="match status" value="1"/>
</dbReference>
<dbReference type="SUPFAM" id="SSF53597">
    <property type="entry name" value="Dihydrofolate reductase-like"/>
    <property type="match status" value="1"/>
</dbReference>